<dbReference type="Pfam" id="PF17207">
    <property type="entry name" value="MCM_OB"/>
    <property type="match status" value="1"/>
</dbReference>
<evidence type="ECO:0000313" key="7">
    <source>
        <dbReference type="EMBL" id="PJF18266.1"/>
    </source>
</evidence>
<proteinExistence type="inferred from homology"/>
<protein>
    <recommendedName>
        <fullName evidence="1">DNA helicase</fullName>
        <ecNumber evidence="1">3.6.4.12</ecNumber>
    </recommendedName>
</protein>
<dbReference type="GO" id="GO:0031261">
    <property type="term" value="C:DNA replication preinitiation complex"/>
    <property type="evidence" value="ECO:0007669"/>
    <property type="project" value="UniProtKB-ARBA"/>
</dbReference>
<evidence type="ECO:0000256" key="5">
    <source>
        <dbReference type="RuleBase" id="RU004070"/>
    </source>
</evidence>
<dbReference type="SMART" id="SM00382">
    <property type="entry name" value="AAA"/>
    <property type="match status" value="1"/>
</dbReference>
<dbReference type="InterPro" id="IPR003593">
    <property type="entry name" value="AAA+_ATPase"/>
</dbReference>
<reference evidence="7 8" key="1">
    <citation type="submission" date="2016-10" db="EMBL/GenBank/DDBJ databases">
        <title>The genome of Paramicrosporidium saccamoebae is the missing link in understanding Cryptomycota and Microsporidia evolution.</title>
        <authorList>
            <person name="Quandt C.A."/>
            <person name="Beaudet D."/>
            <person name="Corsaro D."/>
            <person name="Michel R."/>
            <person name="Corradi N."/>
            <person name="James T."/>
        </authorList>
    </citation>
    <scope>NUCLEOTIDE SEQUENCE [LARGE SCALE GENOMIC DNA]</scope>
    <source>
        <strain evidence="7 8">KSL3</strain>
    </source>
</reference>
<dbReference type="PROSITE" id="PS50051">
    <property type="entry name" value="MCM_2"/>
    <property type="match status" value="1"/>
</dbReference>
<dbReference type="InterPro" id="IPR027417">
    <property type="entry name" value="P-loop_NTPase"/>
</dbReference>
<dbReference type="GO" id="GO:0017116">
    <property type="term" value="F:single-stranded DNA helicase activity"/>
    <property type="evidence" value="ECO:0007669"/>
    <property type="project" value="TreeGrafter"/>
</dbReference>
<dbReference type="InterPro" id="IPR001208">
    <property type="entry name" value="MCM_dom"/>
</dbReference>
<dbReference type="InterPro" id="IPR018525">
    <property type="entry name" value="MCM_CS"/>
</dbReference>
<dbReference type="EC" id="3.6.4.12" evidence="1"/>
<keyword evidence="8" id="KW-1185">Reference proteome</keyword>
<evidence type="ECO:0000313" key="8">
    <source>
        <dbReference type="Proteomes" id="UP000240830"/>
    </source>
</evidence>
<gene>
    <name evidence="7" type="ORF">PSACC_01904</name>
</gene>
<dbReference type="SUPFAM" id="SSF52540">
    <property type="entry name" value="P-loop containing nucleoside triphosphate hydrolases"/>
    <property type="match status" value="1"/>
</dbReference>
<comment type="caution">
    <text evidence="7">The sequence shown here is derived from an EMBL/GenBank/DDBJ whole genome shotgun (WGS) entry which is preliminary data.</text>
</comment>
<dbReference type="GO" id="GO:0005524">
    <property type="term" value="F:ATP binding"/>
    <property type="evidence" value="ECO:0007669"/>
    <property type="project" value="UniProtKB-KW"/>
</dbReference>
<dbReference type="Pfam" id="PF00493">
    <property type="entry name" value="MCM"/>
    <property type="match status" value="1"/>
</dbReference>
<dbReference type="InterPro" id="IPR033762">
    <property type="entry name" value="MCM_OB"/>
</dbReference>
<accession>A0A2H9TKK2</accession>
<dbReference type="GO" id="GO:0005656">
    <property type="term" value="C:nuclear pre-replicative complex"/>
    <property type="evidence" value="ECO:0007669"/>
    <property type="project" value="UniProtKB-ARBA"/>
</dbReference>
<dbReference type="EMBL" id="MTSL01000134">
    <property type="protein sequence ID" value="PJF18266.1"/>
    <property type="molecule type" value="Genomic_DNA"/>
</dbReference>
<dbReference type="GO" id="GO:0043596">
    <property type="term" value="C:nuclear replication fork"/>
    <property type="evidence" value="ECO:0007669"/>
    <property type="project" value="UniProtKB-ARBA"/>
</dbReference>
<dbReference type="SMART" id="SM00350">
    <property type="entry name" value="MCM"/>
    <property type="match status" value="1"/>
</dbReference>
<sequence>MLATADARCAEEDQLVTFLLQENAVEIEELMQLPHDGRHLSLELATVVLNDPATIIPMAERAILRTQTRMIADGSTLRQREQIHARLTGVPMLKGIYFNRIPGVEAMGRLIAVRGTVTRLSPVRMADQSRTFQCCKCRTPMEAFPDDFQFGVIAKPTLCTAINDDQRCGATKFEPFREEGVVGKEDYQEIRIQELTSWLDIGAVPRTLTVVLRHDLVDQCKAGDEVQITGWMIARWKPVKTGLRCENEFCLIANNVAVANRSAFGKMDMGNFSAVFWNAHREVPLRGRDLLISSFCPQIYGLHLVKLAVLLTIIGGTLEDEDGRRRHRKEGHILLVGDPGTAKSQFLVTAAKISPRSVMTTGSGSTNAGLTVAAVKDAGEWQLEAGALVLADGGVCCIDEFSALRGNDRTSIHEAMEQQTLSVAKAGLVCKLQTRCSIIAACNSKGRFEEGELLSANVALASPLLSRFDLIIVMADKRSVDWDRSLSTSILETSSKGGTRRKQNERTGVDFETLKAYVNFVRNELRPTMAHGARVVLGKYYQLQRRADLRDVARTTIRLLESLIRLAQAHAKLMCRESVEVSDAIWSIVLMETSLATQSLLGMRPDVYAVPAESPTAQYDQYETTILTKLEINLKVIDTAHLKLDAEADEILCSWKPTQ</sequence>
<dbReference type="PRINTS" id="PR01657">
    <property type="entry name" value="MCMFAMILY"/>
</dbReference>
<dbReference type="InterPro" id="IPR012340">
    <property type="entry name" value="NA-bd_OB-fold"/>
</dbReference>
<dbReference type="SUPFAM" id="SSF50249">
    <property type="entry name" value="Nucleic acid-binding proteins"/>
    <property type="match status" value="1"/>
</dbReference>
<dbReference type="Pfam" id="PF17855">
    <property type="entry name" value="MCM_lid"/>
    <property type="match status" value="1"/>
</dbReference>
<dbReference type="Gene3D" id="3.40.50.300">
    <property type="entry name" value="P-loop containing nucleotide triphosphate hydrolases"/>
    <property type="match status" value="1"/>
</dbReference>
<dbReference type="Proteomes" id="UP000240830">
    <property type="component" value="Unassembled WGS sequence"/>
</dbReference>
<dbReference type="Gene3D" id="2.20.28.10">
    <property type="match status" value="1"/>
</dbReference>
<organism evidence="7 8">
    <name type="scientific">Paramicrosporidium saccamoebae</name>
    <dbReference type="NCBI Taxonomy" id="1246581"/>
    <lineage>
        <taxon>Eukaryota</taxon>
        <taxon>Fungi</taxon>
        <taxon>Fungi incertae sedis</taxon>
        <taxon>Cryptomycota</taxon>
        <taxon>Cryptomycota incertae sedis</taxon>
        <taxon>Paramicrosporidium</taxon>
    </lineage>
</organism>
<evidence type="ECO:0000259" key="6">
    <source>
        <dbReference type="PROSITE" id="PS50051"/>
    </source>
</evidence>
<keyword evidence="3 5" id="KW-0067">ATP-binding</keyword>
<evidence type="ECO:0000256" key="1">
    <source>
        <dbReference type="ARBA" id="ARBA00012551"/>
    </source>
</evidence>
<comment type="similarity">
    <text evidence="5">Belongs to the MCM family.</text>
</comment>
<dbReference type="InterPro" id="IPR041562">
    <property type="entry name" value="MCM_lid"/>
</dbReference>
<dbReference type="GO" id="GO:0016787">
    <property type="term" value="F:hydrolase activity"/>
    <property type="evidence" value="ECO:0007669"/>
    <property type="project" value="UniProtKB-KW"/>
</dbReference>
<dbReference type="GO" id="GO:0006279">
    <property type="term" value="P:premeiotic DNA replication"/>
    <property type="evidence" value="ECO:0007669"/>
    <property type="project" value="UniProtKB-ARBA"/>
</dbReference>
<dbReference type="PANTHER" id="PTHR11630">
    <property type="entry name" value="DNA REPLICATION LICENSING FACTOR MCM FAMILY MEMBER"/>
    <property type="match status" value="1"/>
</dbReference>
<name>A0A2H9TKK2_9FUNG</name>
<dbReference type="InterPro" id="IPR031327">
    <property type="entry name" value="MCM"/>
</dbReference>
<dbReference type="OrthoDB" id="6274823at2759"/>
<dbReference type="GO" id="GO:0000724">
    <property type="term" value="P:double-strand break repair via homologous recombination"/>
    <property type="evidence" value="ECO:0007669"/>
    <property type="project" value="TreeGrafter"/>
</dbReference>
<dbReference type="PANTHER" id="PTHR11630:SF48">
    <property type="entry name" value="DNA HELICASE MCM9"/>
    <property type="match status" value="1"/>
</dbReference>
<keyword evidence="2 5" id="KW-0547">Nucleotide-binding</keyword>
<dbReference type="AlphaFoldDB" id="A0A2H9TKK2"/>
<evidence type="ECO:0000256" key="3">
    <source>
        <dbReference type="ARBA" id="ARBA00022840"/>
    </source>
</evidence>
<evidence type="ECO:0000256" key="4">
    <source>
        <dbReference type="ARBA" id="ARBA00023125"/>
    </source>
</evidence>
<dbReference type="GO" id="GO:0003697">
    <property type="term" value="F:single-stranded DNA binding"/>
    <property type="evidence" value="ECO:0007669"/>
    <property type="project" value="TreeGrafter"/>
</dbReference>
<dbReference type="PROSITE" id="PS00847">
    <property type="entry name" value="MCM_1"/>
    <property type="match status" value="1"/>
</dbReference>
<dbReference type="GO" id="GO:0042555">
    <property type="term" value="C:MCM complex"/>
    <property type="evidence" value="ECO:0007669"/>
    <property type="project" value="UniProtKB-ARBA"/>
</dbReference>
<evidence type="ECO:0000256" key="2">
    <source>
        <dbReference type="ARBA" id="ARBA00022741"/>
    </source>
</evidence>
<keyword evidence="4 5" id="KW-0238">DNA-binding</keyword>
<feature type="domain" description="MCM C-terminal AAA(+) ATPase" evidence="6">
    <location>
        <begin position="287"/>
        <end position="490"/>
    </location>
</feature>
<dbReference type="Gene3D" id="2.40.50.140">
    <property type="entry name" value="Nucleic acid-binding proteins"/>
    <property type="match status" value="1"/>
</dbReference>
<dbReference type="STRING" id="1246581.A0A2H9TKK2"/>